<feature type="transmembrane region" description="Helical" evidence="1">
    <location>
        <begin position="93"/>
        <end position="114"/>
    </location>
</feature>
<feature type="transmembrane region" description="Helical" evidence="1">
    <location>
        <begin position="63"/>
        <end position="81"/>
    </location>
</feature>
<keyword evidence="1" id="KW-1133">Transmembrane helix</keyword>
<accession>A0ABT0AN78</accession>
<evidence type="ECO:0000313" key="2">
    <source>
        <dbReference type="EMBL" id="MCJ1977975.1"/>
    </source>
</evidence>
<evidence type="ECO:0000256" key="1">
    <source>
        <dbReference type="SAM" id="Phobius"/>
    </source>
</evidence>
<evidence type="ECO:0008006" key="4">
    <source>
        <dbReference type="Google" id="ProtNLM"/>
    </source>
</evidence>
<comment type="caution">
    <text evidence="2">The sequence shown here is derived from an EMBL/GenBank/DDBJ whole genome shotgun (WGS) entry which is preliminary data.</text>
</comment>
<feature type="transmembrane region" description="Helical" evidence="1">
    <location>
        <begin position="174"/>
        <end position="194"/>
    </location>
</feature>
<organism evidence="2 3">
    <name type="scientific">Pseudolactococcus paracarnosus</name>
    <dbReference type="NCBI Taxonomy" id="2749962"/>
    <lineage>
        <taxon>Bacteria</taxon>
        <taxon>Bacillati</taxon>
        <taxon>Bacillota</taxon>
        <taxon>Bacilli</taxon>
        <taxon>Lactobacillales</taxon>
        <taxon>Streptococcaceae</taxon>
        <taxon>Pseudolactococcus</taxon>
    </lineage>
</organism>
<dbReference type="Proteomes" id="UP001522462">
    <property type="component" value="Unassembled WGS sequence"/>
</dbReference>
<dbReference type="EMBL" id="JAAEDA010000012">
    <property type="protein sequence ID" value="MCJ1977975.1"/>
    <property type="molecule type" value="Genomic_DNA"/>
</dbReference>
<name>A0ABT0AN78_9LACT</name>
<keyword evidence="1" id="KW-0812">Transmembrane</keyword>
<sequence>MKKIKKILQSFSFDEAKFLVRQNFVTSIERKSSEVSSFSNSIKLFCIYLFCFFISLLPMENSIEVTVFLDFLNTVCYLMYFKIKSDKEYLKNLSYSMSLYLMSQTTIMSIFLGIREDNHSILGSYYTLFALIYIVLTVLISFKRCEYIILDYLAKKGVEVNLGRVTRIWHRVNFKLTAGVLLLIILGTQLFRLNKWWLNDNSSPIGTISITNEWLGSLFIICLLFIVIILIVSITMIPTLLFNVGVITDGIIVNMYPEAFRKEYDVTKEEWYGE</sequence>
<keyword evidence="3" id="KW-1185">Reference proteome</keyword>
<gene>
    <name evidence="2" type="ORF">GYN19_08415</name>
</gene>
<reference evidence="2 3" key="1">
    <citation type="journal article" date="2022" name="Microbiol. Res.">
        <title>Comparative genome analysis, predicted lifestyle and antimicrobial strategies of Lactococcus carnosus and Lactococcus paracarnosus isolated from meat.</title>
        <authorList>
            <person name="Werum V."/>
            <person name="Ehrmann M."/>
            <person name="Vogel R."/>
            <person name="Hilgarth M."/>
        </authorList>
    </citation>
    <scope>NUCLEOTIDE SEQUENCE [LARGE SCALE GENOMIC DNA]</scope>
    <source>
        <strain evidence="2 3">TMW21897</strain>
    </source>
</reference>
<feature type="transmembrane region" description="Helical" evidence="1">
    <location>
        <begin position="120"/>
        <end position="142"/>
    </location>
</feature>
<feature type="transmembrane region" description="Helical" evidence="1">
    <location>
        <begin position="214"/>
        <end position="237"/>
    </location>
</feature>
<proteinExistence type="predicted"/>
<feature type="transmembrane region" description="Helical" evidence="1">
    <location>
        <begin position="40"/>
        <end position="57"/>
    </location>
</feature>
<protein>
    <recommendedName>
        <fullName evidence="4">DUF975 family protein</fullName>
    </recommendedName>
</protein>
<dbReference type="RefSeq" id="WP_243914934.1">
    <property type="nucleotide sequence ID" value="NZ_JAAECY010000009.1"/>
</dbReference>
<keyword evidence="1" id="KW-0472">Membrane</keyword>
<evidence type="ECO:0000313" key="3">
    <source>
        <dbReference type="Proteomes" id="UP001522462"/>
    </source>
</evidence>